<proteinExistence type="predicted"/>
<evidence type="ECO:0000256" key="1">
    <source>
        <dbReference type="SAM" id="MobiDB-lite"/>
    </source>
</evidence>
<accession>A0A9N8E853</accession>
<protein>
    <submittedName>
        <fullName evidence="2">Uncharacterized protein</fullName>
    </submittedName>
</protein>
<dbReference type="AlphaFoldDB" id="A0A9N8E853"/>
<organism evidence="2 3">
    <name type="scientific">Seminavis robusta</name>
    <dbReference type="NCBI Taxonomy" id="568900"/>
    <lineage>
        <taxon>Eukaryota</taxon>
        <taxon>Sar</taxon>
        <taxon>Stramenopiles</taxon>
        <taxon>Ochrophyta</taxon>
        <taxon>Bacillariophyta</taxon>
        <taxon>Bacillariophyceae</taxon>
        <taxon>Bacillariophycidae</taxon>
        <taxon>Naviculales</taxon>
        <taxon>Naviculaceae</taxon>
        <taxon>Seminavis</taxon>
    </lineage>
</organism>
<keyword evidence="3" id="KW-1185">Reference proteome</keyword>
<reference evidence="2" key="1">
    <citation type="submission" date="2020-06" db="EMBL/GenBank/DDBJ databases">
        <authorList>
            <consortium name="Plant Systems Biology data submission"/>
        </authorList>
    </citation>
    <scope>NUCLEOTIDE SEQUENCE</scope>
    <source>
        <strain evidence="2">D6</strain>
    </source>
</reference>
<feature type="region of interest" description="Disordered" evidence="1">
    <location>
        <begin position="339"/>
        <end position="365"/>
    </location>
</feature>
<evidence type="ECO:0000313" key="3">
    <source>
        <dbReference type="Proteomes" id="UP001153069"/>
    </source>
</evidence>
<comment type="caution">
    <text evidence="2">The sequence shown here is derived from an EMBL/GenBank/DDBJ whole genome shotgun (WGS) entry which is preliminary data.</text>
</comment>
<dbReference type="Proteomes" id="UP001153069">
    <property type="component" value="Unassembled WGS sequence"/>
</dbReference>
<sequence length="397" mass="42421">MSVLVLLLVSLVSAQSNSGGTVALVERLDVSECSVCADGSPPSSSTTSTSTTTTFWLTSSVSLSCQTDFPTNAVSSVFGVGRSNSDFVCQVSQLWAYQYCGCPTPPSSVRACWICKDGDESYNKTVVVPTTPVEGTCEFQALFAGLQYDHFGRGSDAVALKCPYLTFGMDTWCGCPAETVSLPACTLCGDKTSSDPCKVNPLASQLHSHKNAVAGPNFGTCQYYDWLVERLAPEQCTVFDADPTVQFDGFHVRDFCCNNNDNNNNPPTTKATTSLCTDAMATDRIIPPLGISCRDLETSVVAYLNKNATKILTDPWDEGQPSLQEFCCSPSPVEWNSPLPAGNTNDTCQPIPRTQYPQQQSSSSDGVGGITIMTTKATFAATFILGNALLLPAVAFF</sequence>
<name>A0A9N8E853_9STRA</name>
<evidence type="ECO:0000313" key="2">
    <source>
        <dbReference type="EMBL" id="CAB9515580.1"/>
    </source>
</evidence>
<gene>
    <name evidence="2" type="ORF">SEMRO_725_G193270.1</name>
</gene>
<dbReference type="EMBL" id="CAICTM010000724">
    <property type="protein sequence ID" value="CAB9515580.1"/>
    <property type="molecule type" value="Genomic_DNA"/>
</dbReference>